<gene>
    <name evidence="4" type="ORF">FB45DRAFT_943393</name>
</gene>
<sequence>MPTIDDQIGDPTTSEGFTYSPIGSWFLGAIGGCPDCALPSRGDAFLGSFHGSFFSAQNPGTHVTPPTASVKFTGSSVAVICILSGSNTSLPSNLAFDIDGVQQGTFAHIPTGSAQFLANQTVFARNNLTSGQHTLVIQNANGLNPSFVMLDSVIYGDSGGFALSPTTSQPAGSTTPASANSRHSNSLKKSTIVILTTVILVTVVTLIVLLVFWMRRRRRTRRIPSHEPDLTPFGKSYASSTAEDGRDPTRFSESHSDSNTISSSRQSYLRQELREAQSKIVDVDDLERQMLSPHRIRGRILRLIPPRTPSTLRKNLRDATAQLTSARARNEELMARIRELEIQMQSPWALGLSDEPPPGYSREEEA</sequence>
<evidence type="ECO:0000256" key="1">
    <source>
        <dbReference type="SAM" id="Coils"/>
    </source>
</evidence>
<keyword evidence="3" id="KW-1133">Transmembrane helix</keyword>
<dbReference type="Gene3D" id="2.60.120.260">
    <property type="entry name" value="Galactose-binding domain-like"/>
    <property type="match status" value="1"/>
</dbReference>
<dbReference type="AlphaFoldDB" id="A0AAD7F900"/>
<keyword evidence="3" id="KW-0812">Transmembrane</keyword>
<feature type="compositionally biased region" description="Polar residues" evidence="2">
    <location>
        <begin position="257"/>
        <end position="269"/>
    </location>
</feature>
<keyword evidence="5" id="KW-1185">Reference proteome</keyword>
<proteinExistence type="predicted"/>
<keyword evidence="1" id="KW-0175">Coiled coil</keyword>
<evidence type="ECO:0000256" key="2">
    <source>
        <dbReference type="SAM" id="MobiDB-lite"/>
    </source>
</evidence>
<keyword evidence="3" id="KW-0472">Membrane</keyword>
<reference evidence="4" key="1">
    <citation type="submission" date="2023-03" db="EMBL/GenBank/DDBJ databases">
        <title>Massive genome expansion in bonnet fungi (Mycena s.s.) driven by repeated elements and novel gene families across ecological guilds.</title>
        <authorList>
            <consortium name="Lawrence Berkeley National Laboratory"/>
            <person name="Harder C.B."/>
            <person name="Miyauchi S."/>
            <person name="Viragh M."/>
            <person name="Kuo A."/>
            <person name="Thoen E."/>
            <person name="Andreopoulos B."/>
            <person name="Lu D."/>
            <person name="Skrede I."/>
            <person name="Drula E."/>
            <person name="Henrissat B."/>
            <person name="Morin E."/>
            <person name="Kohler A."/>
            <person name="Barry K."/>
            <person name="LaButti K."/>
            <person name="Morin E."/>
            <person name="Salamov A."/>
            <person name="Lipzen A."/>
            <person name="Mereny Z."/>
            <person name="Hegedus B."/>
            <person name="Baldrian P."/>
            <person name="Stursova M."/>
            <person name="Weitz H."/>
            <person name="Taylor A."/>
            <person name="Grigoriev I.V."/>
            <person name="Nagy L.G."/>
            <person name="Martin F."/>
            <person name="Kauserud H."/>
        </authorList>
    </citation>
    <scope>NUCLEOTIDE SEQUENCE</scope>
    <source>
        <strain evidence="4">9284</strain>
    </source>
</reference>
<feature type="compositionally biased region" description="Basic and acidic residues" evidence="2">
    <location>
        <begin position="243"/>
        <end position="256"/>
    </location>
</feature>
<evidence type="ECO:0000313" key="5">
    <source>
        <dbReference type="Proteomes" id="UP001221142"/>
    </source>
</evidence>
<feature type="transmembrane region" description="Helical" evidence="3">
    <location>
        <begin position="192"/>
        <end position="213"/>
    </location>
</feature>
<feature type="region of interest" description="Disordered" evidence="2">
    <location>
        <begin position="224"/>
        <end position="269"/>
    </location>
</feature>
<feature type="coiled-coil region" evidence="1">
    <location>
        <begin position="316"/>
        <end position="343"/>
    </location>
</feature>
<comment type="caution">
    <text evidence="4">The sequence shown here is derived from an EMBL/GenBank/DDBJ whole genome shotgun (WGS) entry which is preliminary data.</text>
</comment>
<dbReference type="EMBL" id="JARKIF010000038">
    <property type="protein sequence ID" value="KAJ7609682.1"/>
    <property type="molecule type" value="Genomic_DNA"/>
</dbReference>
<dbReference type="Proteomes" id="UP001221142">
    <property type="component" value="Unassembled WGS sequence"/>
</dbReference>
<accession>A0AAD7F900</accession>
<name>A0AAD7F900_9AGAR</name>
<organism evidence="4 5">
    <name type="scientific">Roridomyces roridus</name>
    <dbReference type="NCBI Taxonomy" id="1738132"/>
    <lineage>
        <taxon>Eukaryota</taxon>
        <taxon>Fungi</taxon>
        <taxon>Dikarya</taxon>
        <taxon>Basidiomycota</taxon>
        <taxon>Agaricomycotina</taxon>
        <taxon>Agaricomycetes</taxon>
        <taxon>Agaricomycetidae</taxon>
        <taxon>Agaricales</taxon>
        <taxon>Marasmiineae</taxon>
        <taxon>Mycenaceae</taxon>
        <taxon>Roridomyces</taxon>
    </lineage>
</organism>
<evidence type="ECO:0000256" key="3">
    <source>
        <dbReference type="SAM" id="Phobius"/>
    </source>
</evidence>
<evidence type="ECO:0000313" key="4">
    <source>
        <dbReference type="EMBL" id="KAJ7609682.1"/>
    </source>
</evidence>
<protein>
    <submittedName>
        <fullName evidence="4">Uncharacterized protein</fullName>
    </submittedName>
</protein>